<organism evidence="5 6">
    <name type="scientific">Gordonia lacunae</name>
    <dbReference type="NCBI Taxonomy" id="417102"/>
    <lineage>
        <taxon>Bacteria</taxon>
        <taxon>Bacillati</taxon>
        <taxon>Actinomycetota</taxon>
        <taxon>Actinomycetes</taxon>
        <taxon>Mycobacteriales</taxon>
        <taxon>Gordoniaceae</taxon>
        <taxon>Gordonia</taxon>
    </lineage>
</organism>
<keyword evidence="2" id="KW-0560">Oxidoreductase</keyword>
<evidence type="ECO:0000256" key="4">
    <source>
        <dbReference type="SAM" id="MobiDB-lite"/>
    </source>
</evidence>
<evidence type="ECO:0000313" key="5">
    <source>
        <dbReference type="EMBL" id="OUC80985.1"/>
    </source>
</evidence>
<name>A0A2C9ZJQ8_9ACTN</name>
<dbReference type="Proteomes" id="UP000194632">
    <property type="component" value="Unassembled WGS sequence"/>
</dbReference>
<evidence type="ECO:0000256" key="1">
    <source>
        <dbReference type="ARBA" id="ARBA00006484"/>
    </source>
</evidence>
<gene>
    <name evidence="5" type="ORF">CA982_01135</name>
</gene>
<accession>A0A2C9ZJQ8</accession>
<dbReference type="RefSeq" id="WP_086533495.1">
    <property type="nucleotide sequence ID" value="NZ_NGFO01000001.1"/>
</dbReference>
<dbReference type="PANTHER" id="PTHR44196">
    <property type="entry name" value="DEHYDROGENASE/REDUCTASE SDR FAMILY MEMBER 7B"/>
    <property type="match status" value="1"/>
</dbReference>
<dbReference type="Pfam" id="PF00106">
    <property type="entry name" value="adh_short"/>
    <property type="match status" value="1"/>
</dbReference>
<dbReference type="PRINTS" id="PR00080">
    <property type="entry name" value="SDRFAMILY"/>
</dbReference>
<comment type="similarity">
    <text evidence="1 3">Belongs to the short-chain dehydrogenases/reductases (SDR) family.</text>
</comment>
<dbReference type="PROSITE" id="PS00061">
    <property type="entry name" value="ADH_SHORT"/>
    <property type="match status" value="1"/>
</dbReference>
<protein>
    <submittedName>
        <fullName evidence="5">Oxidoreductase</fullName>
    </submittedName>
</protein>
<dbReference type="EMBL" id="NGFO01000001">
    <property type="protein sequence ID" value="OUC80985.1"/>
    <property type="molecule type" value="Genomic_DNA"/>
</dbReference>
<dbReference type="SUPFAM" id="SSF51735">
    <property type="entry name" value="NAD(P)-binding Rossmann-fold domains"/>
    <property type="match status" value="1"/>
</dbReference>
<dbReference type="GO" id="GO:0016020">
    <property type="term" value="C:membrane"/>
    <property type="evidence" value="ECO:0007669"/>
    <property type="project" value="TreeGrafter"/>
</dbReference>
<evidence type="ECO:0000256" key="2">
    <source>
        <dbReference type="ARBA" id="ARBA00023002"/>
    </source>
</evidence>
<dbReference type="PRINTS" id="PR00081">
    <property type="entry name" value="GDHRDH"/>
</dbReference>
<dbReference type="InterPro" id="IPR036291">
    <property type="entry name" value="NAD(P)-bd_dom_sf"/>
</dbReference>
<dbReference type="InterPro" id="IPR002347">
    <property type="entry name" value="SDR_fam"/>
</dbReference>
<proteinExistence type="inferred from homology"/>
<feature type="region of interest" description="Disordered" evidence="4">
    <location>
        <begin position="262"/>
        <end position="305"/>
    </location>
</feature>
<dbReference type="OrthoDB" id="151996at2"/>
<dbReference type="PANTHER" id="PTHR44196:SF1">
    <property type="entry name" value="DEHYDROGENASE_REDUCTASE SDR FAMILY MEMBER 7B"/>
    <property type="match status" value="1"/>
</dbReference>
<dbReference type="GO" id="GO:0016491">
    <property type="term" value="F:oxidoreductase activity"/>
    <property type="evidence" value="ECO:0007669"/>
    <property type="project" value="UniProtKB-KW"/>
</dbReference>
<comment type="caution">
    <text evidence="5">The sequence shown here is derived from an EMBL/GenBank/DDBJ whole genome shotgun (WGS) entry which is preliminary data.</text>
</comment>
<dbReference type="Gene3D" id="3.40.50.720">
    <property type="entry name" value="NAD(P)-binding Rossmann-like Domain"/>
    <property type="match status" value="1"/>
</dbReference>
<dbReference type="InterPro" id="IPR020904">
    <property type="entry name" value="Sc_DH/Rdtase_CS"/>
</dbReference>
<evidence type="ECO:0000256" key="3">
    <source>
        <dbReference type="RuleBase" id="RU000363"/>
    </source>
</evidence>
<sequence>MTSNNALDGSTVVIAGASSGFGRGAAVRLGELGANVVVAARRTTALDAVAAEITAKGGSALAVTTDVSDPRAVAHLASAALEQFGSIDVWVNNVGVGAVGYFWDIPVEDHARLVDVNLKGLIYGAHAALRVFRSQGRGTLINVGSVDSEVPIALQNTYAATKAAVRSLGHSLSEELRMAGDDAIEVGTIMPWAVDTPWWVHAANYTGHEPRMSAMDDPRIVVDAIVAACTDPKLDQPVGYKAKAANASHHLMPGLTERFSAATAKSETEKGTPVEPHAGAIHDPNPESTGVAGGIRERMVAEDSR</sequence>
<keyword evidence="6" id="KW-1185">Reference proteome</keyword>
<dbReference type="AlphaFoldDB" id="A0A2C9ZJQ8"/>
<reference evidence="5 6" key="1">
    <citation type="submission" date="2017-05" db="EMBL/GenBank/DDBJ databases">
        <title>Biotechnological potential of actinobacteria isolated from South African environments.</title>
        <authorList>
            <person name="Le Roes-Hill M."/>
            <person name="Prins A."/>
            <person name="Durrell K.A."/>
        </authorList>
    </citation>
    <scope>NUCLEOTIDE SEQUENCE [LARGE SCALE GENOMIC DNA]</scope>
    <source>
        <strain evidence="5">BS2</strain>
    </source>
</reference>
<dbReference type="STRING" id="417102.CA982_01135"/>
<evidence type="ECO:0000313" key="6">
    <source>
        <dbReference type="Proteomes" id="UP000194632"/>
    </source>
</evidence>
<feature type="compositionally biased region" description="Basic and acidic residues" evidence="4">
    <location>
        <begin position="295"/>
        <end position="305"/>
    </location>
</feature>